<dbReference type="Proteomes" id="UP000598146">
    <property type="component" value="Unassembled WGS sequence"/>
</dbReference>
<sequence>MDVTYLALGGRRVRAAAAHTARLAAGGTPVTLVTTARPEWDSVPIAPGVTLRRVRSPRAARPLIEAAGAVYAGDAEALAVAYATGRHDVLLEPSPDPARRTRDADLAVVTPWYPAPGDPFAGAFVQAATAAAGPGFERVSILHTQGWFYPGGRLAGRLLGVAAERQALRSGNAVVLDTAEGELTRVVAPTPAGGDYLVYADEQTRALRAALPTGRIEAPVVHAHVGFLGGVVAARLARPDARIVVTEHATFLAQAFRQPGVLRRYAEVLARADALLCVGRDLLEELAATFPEHAGRLRVVPNAIDFDRFAVRAEPPREPLRWLYLGRMMEHKGVPVLLDAFSEVAAGDPRVTLTLVGSGPLDAELDRRIAGLGLTGRVTRRPPVPPERVTALLHEHDLLVHASRRETFGMTVVEAVATGTPVLVARSAGPAETLDGIGDRAGATFEPTDDPRVVVAAYQELRARFGALDPAGARAAMLARYGAEAVRARLHEVYTEPGRPSSATVPEPVVPALRRLTSRLPSPVPEALVRTAARVARRA</sequence>
<keyword evidence="6" id="KW-1185">Reference proteome</keyword>
<name>A0A931CBA5_9ACTN</name>
<organism evidence="5 6">
    <name type="scientific">Actinoplanes aureus</name>
    <dbReference type="NCBI Taxonomy" id="2792083"/>
    <lineage>
        <taxon>Bacteria</taxon>
        <taxon>Bacillati</taxon>
        <taxon>Actinomycetota</taxon>
        <taxon>Actinomycetes</taxon>
        <taxon>Micromonosporales</taxon>
        <taxon>Micromonosporaceae</taxon>
        <taxon>Actinoplanes</taxon>
    </lineage>
</organism>
<evidence type="ECO:0000313" key="5">
    <source>
        <dbReference type="EMBL" id="MBG0566780.1"/>
    </source>
</evidence>
<dbReference type="PANTHER" id="PTHR45947:SF3">
    <property type="entry name" value="SULFOQUINOVOSYL TRANSFERASE SQD2"/>
    <property type="match status" value="1"/>
</dbReference>
<dbReference type="GO" id="GO:0016757">
    <property type="term" value="F:glycosyltransferase activity"/>
    <property type="evidence" value="ECO:0007669"/>
    <property type="project" value="UniProtKB-KW"/>
</dbReference>
<evidence type="ECO:0000259" key="3">
    <source>
        <dbReference type="Pfam" id="PF00534"/>
    </source>
</evidence>
<dbReference type="PANTHER" id="PTHR45947">
    <property type="entry name" value="SULFOQUINOVOSYL TRANSFERASE SQD2"/>
    <property type="match status" value="1"/>
</dbReference>
<dbReference type="EMBL" id="JADQTO010000022">
    <property type="protein sequence ID" value="MBG0566780.1"/>
    <property type="molecule type" value="Genomic_DNA"/>
</dbReference>
<protein>
    <submittedName>
        <fullName evidence="5">Glycosyltransferase family 4 protein</fullName>
    </submittedName>
</protein>
<dbReference type="GO" id="GO:1901137">
    <property type="term" value="P:carbohydrate derivative biosynthetic process"/>
    <property type="evidence" value="ECO:0007669"/>
    <property type="project" value="UniProtKB-ARBA"/>
</dbReference>
<evidence type="ECO:0000256" key="2">
    <source>
        <dbReference type="ARBA" id="ARBA00022679"/>
    </source>
</evidence>
<evidence type="ECO:0000256" key="1">
    <source>
        <dbReference type="ARBA" id="ARBA00022676"/>
    </source>
</evidence>
<dbReference type="CDD" id="cd03801">
    <property type="entry name" value="GT4_PimA-like"/>
    <property type="match status" value="1"/>
</dbReference>
<evidence type="ECO:0000313" key="6">
    <source>
        <dbReference type="Proteomes" id="UP000598146"/>
    </source>
</evidence>
<dbReference type="InterPro" id="IPR028098">
    <property type="entry name" value="Glyco_trans_4-like_N"/>
</dbReference>
<proteinExistence type="predicted"/>
<dbReference type="RefSeq" id="WP_196418544.1">
    <property type="nucleotide sequence ID" value="NZ_JADQTO010000022.1"/>
</dbReference>
<comment type="caution">
    <text evidence="5">The sequence shown here is derived from an EMBL/GenBank/DDBJ whole genome shotgun (WGS) entry which is preliminary data.</text>
</comment>
<accession>A0A931CBA5</accession>
<feature type="domain" description="Glycosyl transferase family 1" evidence="3">
    <location>
        <begin position="316"/>
        <end position="435"/>
    </location>
</feature>
<dbReference type="InterPro" id="IPR050194">
    <property type="entry name" value="Glycosyltransferase_grp1"/>
</dbReference>
<dbReference type="InterPro" id="IPR001296">
    <property type="entry name" value="Glyco_trans_1"/>
</dbReference>
<reference evidence="5" key="1">
    <citation type="submission" date="2020-11" db="EMBL/GenBank/DDBJ databases">
        <title>Isolation and identification of active actinomycetes.</title>
        <authorList>
            <person name="Sun X."/>
        </authorList>
    </citation>
    <scope>NUCLEOTIDE SEQUENCE</scope>
    <source>
        <strain evidence="5">NEAU-A11</strain>
    </source>
</reference>
<dbReference type="SUPFAM" id="SSF53756">
    <property type="entry name" value="UDP-Glycosyltransferase/glycogen phosphorylase"/>
    <property type="match status" value="1"/>
</dbReference>
<keyword evidence="2" id="KW-0808">Transferase</keyword>
<keyword evidence="1" id="KW-0328">Glycosyltransferase</keyword>
<dbReference type="Pfam" id="PF00534">
    <property type="entry name" value="Glycos_transf_1"/>
    <property type="match status" value="1"/>
</dbReference>
<dbReference type="AlphaFoldDB" id="A0A931CBA5"/>
<dbReference type="Gene3D" id="3.40.50.2000">
    <property type="entry name" value="Glycogen Phosphorylase B"/>
    <property type="match status" value="2"/>
</dbReference>
<evidence type="ECO:0000259" key="4">
    <source>
        <dbReference type="Pfam" id="PF13439"/>
    </source>
</evidence>
<dbReference type="Pfam" id="PF13439">
    <property type="entry name" value="Glyco_transf_4"/>
    <property type="match status" value="1"/>
</dbReference>
<gene>
    <name evidence="5" type="ORF">I4J89_35570</name>
</gene>
<feature type="domain" description="Glycosyltransferase subfamily 4-like N-terminal" evidence="4">
    <location>
        <begin position="184"/>
        <end position="308"/>
    </location>
</feature>